<dbReference type="InterPro" id="IPR036864">
    <property type="entry name" value="Zn2-C6_fun-type_DNA-bd_sf"/>
</dbReference>
<organism evidence="8 9">
    <name type="scientific">Periconia macrospinosa</name>
    <dbReference type="NCBI Taxonomy" id="97972"/>
    <lineage>
        <taxon>Eukaryota</taxon>
        <taxon>Fungi</taxon>
        <taxon>Dikarya</taxon>
        <taxon>Ascomycota</taxon>
        <taxon>Pezizomycotina</taxon>
        <taxon>Dothideomycetes</taxon>
        <taxon>Pleosporomycetidae</taxon>
        <taxon>Pleosporales</taxon>
        <taxon>Massarineae</taxon>
        <taxon>Periconiaceae</taxon>
        <taxon>Periconia</taxon>
    </lineage>
</organism>
<evidence type="ECO:0000256" key="6">
    <source>
        <dbReference type="ARBA" id="ARBA00023242"/>
    </source>
</evidence>
<feature type="domain" description="Zn(2)-C6 fungal-type" evidence="7">
    <location>
        <begin position="20"/>
        <end position="50"/>
    </location>
</feature>
<dbReference type="Pfam" id="PF11951">
    <property type="entry name" value="Fungal_trans_2"/>
    <property type="match status" value="1"/>
</dbReference>
<dbReference type="OrthoDB" id="3796980at2759"/>
<accession>A0A2V1E403</accession>
<keyword evidence="2" id="KW-0862">Zinc</keyword>
<dbReference type="GO" id="GO:0003677">
    <property type="term" value="F:DNA binding"/>
    <property type="evidence" value="ECO:0007669"/>
    <property type="project" value="UniProtKB-KW"/>
</dbReference>
<dbReference type="PROSITE" id="PS50048">
    <property type="entry name" value="ZN2_CY6_FUNGAL_2"/>
    <property type="match status" value="1"/>
</dbReference>
<dbReference type="Proteomes" id="UP000244855">
    <property type="component" value="Unassembled WGS sequence"/>
</dbReference>
<dbReference type="SUPFAM" id="SSF57701">
    <property type="entry name" value="Zn2/Cys6 DNA-binding domain"/>
    <property type="match status" value="1"/>
</dbReference>
<dbReference type="PANTHER" id="PTHR36206">
    <property type="entry name" value="ASPERCRYPTIN BIOSYNTHESIS CLUSTER-SPECIFIC TRANSCRIPTION REGULATOR ATNN-RELATED"/>
    <property type="match status" value="1"/>
</dbReference>
<evidence type="ECO:0000256" key="3">
    <source>
        <dbReference type="ARBA" id="ARBA00023015"/>
    </source>
</evidence>
<gene>
    <name evidence="8" type="ORF">DM02DRAFT_725931</name>
</gene>
<reference evidence="8 9" key="1">
    <citation type="journal article" date="2018" name="Sci. Rep.">
        <title>Comparative genomics provides insights into the lifestyle and reveals functional heterogeneity of dark septate endophytic fungi.</title>
        <authorList>
            <person name="Knapp D.G."/>
            <person name="Nemeth J.B."/>
            <person name="Barry K."/>
            <person name="Hainaut M."/>
            <person name="Henrissat B."/>
            <person name="Johnson J."/>
            <person name="Kuo A."/>
            <person name="Lim J.H.P."/>
            <person name="Lipzen A."/>
            <person name="Nolan M."/>
            <person name="Ohm R.A."/>
            <person name="Tamas L."/>
            <person name="Grigoriev I.V."/>
            <person name="Spatafora J.W."/>
            <person name="Nagy L.G."/>
            <person name="Kovacs G.M."/>
        </authorList>
    </citation>
    <scope>NUCLEOTIDE SEQUENCE [LARGE SCALE GENOMIC DNA]</scope>
    <source>
        <strain evidence="8 9">DSE2036</strain>
    </source>
</reference>
<dbReference type="PANTHER" id="PTHR36206:SF12">
    <property type="entry name" value="ASPERCRYPTIN BIOSYNTHESIS CLUSTER-SPECIFIC TRANSCRIPTION REGULATOR ATNN-RELATED"/>
    <property type="match status" value="1"/>
</dbReference>
<dbReference type="GO" id="GO:0000981">
    <property type="term" value="F:DNA-binding transcription factor activity, RNA polymerase II-specific"/>
    <property type="evidence" value="ECO:0007669"/>
    <property type="project" value="InterPro"/>
</dbReference>
<dbReference type="Pfam" id="PF00172">
    <property type="entry name" value="Zn_clus"/>
    <property type="match status" value="1"/>
</dbReference>
<dbReference type="CDD" id="cd00067">
    <property type="entry name" value="GAL4"/>
    <property type="match status" value="1"/>
</dbReference>
<evidence type="ECO:0000256" key="5">
    <source>
        <dbReference type="ARBA" id="ARBA00023163"/>
    </source>
</evidence>
<protein>
    <recommendedName>
        <fullName evidence="7">Zn(2)-C6 fungal-type domain-containing protein</fullName>
    </recommendedName>
</protein>
<evidence type="ECO:0000256" key="1">
    <source>
        <dbReference type="ARBA" id="ARBA00022723"/>
    </source>
</evidence>
<evidence type="ECO:0000256" key="4">
    <source>
        <dbReference type="ARBA" id="ARBA00023125"/>
    </source>
</evidence>
<dbReference type="GO" id="GO:0008270">
    <property type="term" value="F:zinc ion binding"/>
    <property type="evidence" value="ECO:0007669"/>
    <property type="project" value="InterPro"/>
</dbReference>
<dbReference type="PROSITE" id="PS00463">
    <property type="entry name" value="ZN2_CY6_FUNGAL_1"/>
    <property type="match status" value="1"/>
</dbReference>
<sequence length="522" mass="60229">MPPVSQEKRLRVQGPRSSGGCRMCKQRHVKCDENRPECNKCLKGGRRCEYPRQAGSHYKQHVIIYTVSQSPSPFPDLYAATRRALHHYRLHVAPAITLPFHSELWSTVVFQMSEKYSFVMSALVALSNMYEVYQQPSYARQSLQQNSIRHYNKAIRDIINVEKDESSWNGIVVSCLMFYALDCLRGSWPNALRHAISGMNMIAERRKSHSYQLDGLTEVLHTELAMLPFQALELGNRDDSRIFMPFDGFERPRPKAFSTAEESYYHFQVLFNHIQKMKAKFQQSPESGSCADTVSAVEKQQAHEWIQDRMRDWGDSFAPLQRSMDSIPDIRQRRAVAYLSKCWNIMVGAFTPQNVDYVIFKEQVVDAMASLVAHWSEGEEFANNKFSLYMYILPLFFRDLTQGPAKERERVLSILRSGRLTRREGAWDTQDMMRIAERVITMKEQMPGQTVSVLELDLFDGCRIKYSIEDAGRQSHERSPPQVYEEVIQLESRLADLRLDPSPTWVVQTSATPPVNLSKKST</sequence>
<evidence type="ECO:0000256" key="2">
    <source>
        <dbReference type="ARBA" id="ARBA00022833"/>
    </source>
</evidence>
<dbReference type="InterPro" id="IPR021858">
    <property type="entry name" value="Fun_TF"/>
</dbReference>
<dbReference type="Gene3D" id="4.10.240.10">
    <property type="entry name" value="Zn(2)-C6 fungal-type DNA-binding domain"/>
    <property type="match status" value="1"/>
</dbReference>
<dbReference type="AlphaFoldDB" id="A0A2V1E403"/>
<keyword evidence="5" id="KW-0804">Transcription</keyword>
<keyword evidence="4" id="KW-0238">DNA-binding</keyword>
<keyword evidence="6" id="KW-0539">Nucleus</keyword>
<evidence type="ECO:0000313" key="9">
    <source>
        <dbReference type="Proteomes" id="UP000244855"/>
    </source>
</evidence>
<evidence type="ECO:0000313" key="8">
    <source>
        <dbReference type="EMBL" id="PVI04394.1"/>
    </source>
</evidence>
<dbReference type="EMBL" id="KZ805322">
    <property type="protein sequence ID" value="PVI04394.1"/>
    <property type="molecule type" value="Genomic_DNA"/>
</dbReference>
<dbReference type="InterPro" id="IPR052360">
    <property type="entry name" value="Transcr_Regulatory_Proteins"/>
</dbReference>
<name>A0A2V1E403_9PLEO</name>
<dbReference type="InterPro" id="IPR001138">
    <property type="entry name" value="Zn2Cys6_DnaBD"/>
</dbReference>
<dbReference type="STRING" id="97972.A0A2V1E403"/>
<dbReference type="SMART" id="SM00066">
    <property type="entry name" value="GAL4"/>
    <property type="match status" value="1"/>
</dbReference>
<proteinExistence type="predicted"/>
<evidence type="ECO:0000259" key="7">
    <source>
        <dbReference type="PROSITE" id="PS50048"/>
    </source>
</evidence>
<keyword evidence="9" id="KW-1185">Reference proteome</keyword>
<keyword evidence="1" id="KW-0479">Metal-binding</keyword>
<keyword evidence="3" id="KW-0805">Transcription regulation</keyword>